<dbReference type="EMBL" id="CP002696">
    <property type="protein sequence ID" value="AEE17225.1"/>
    <property type="molecule type" value="Genomic_DNA"/>
</dbReference>
<dbReference type="eggNOG" id="COG2253">
    <property type="taxonomic scope" value="Bacteria"/>
</dbReference>
<proteinExistence type="predicted"/>
<evidence type="ECO:0000313" key="2">
    <source>
        <dbReference type="Proteomes" id="UP000006546"/>
    </source>
</evidence>
<dbReference type="AlphaFoldDB" id="F4LIK0"/>
<evidence type="ECO:0008006" key="3">
    <source>
        <dbReference type="Google" id="ProtNLM"/>
    </source>
</evidence>
<protein>
    <recommendedName>
        <fullName evidence="3">Nucleotidyl transferase AbiEii/AbiGii toxin family protein</fullName>
    </recommendedName>
</protein>
<name>F4LIK0_TREBD</name>
<dbReference type="HOGENOM" id="CLU_064464_0_0_12"/>
<gene>
    <name evidence="1" type="ordered locus">Trebr_1805</name>
</gene>
<dbReference type="STRING" id="906968.Trebr_1805"/>
<dbReference type="Proteomes" id="UP000006546">
    <property type="component" value="Chromosome"/>
</dbReference>
<sequence>MTAFDTLVENVVSEKAEYPALRNVIEKELLHQDILRTMSATGILKNLTFMGGTCLRDCYGSPRLSEDLDFTGGFDFSKDDMQSLGDSICRAIQRKYSLSVTVTEPVKDFGNTDTWKIKVITRPEKPDFPAQKINIDICRLPSHDRKPSMLKNMYGVDMGTDGILLYAESLQEILCDKLIAFARRPNRVKNRDLWDIHWITQKNIDVKNELLLEKLSDRQIPEAEFKNQYKERIASIQQGQKDFLFEMRRFLLPSAFSTQFTSEIWWQYLLGLLEELAIR</sequence>
<dbReference type="InterPro" id="IPR014942">
    <property type="entry name" value="AbiEii"/>
</dbReference>
<dbReference type="RefSeq" id="WP_013758929.1">
    <property type="nucleotide sequence ID" value="NC_015500.1"/>
</dbReference>
<organism evidence="1 2">
    <name type="scientific">Treponema brennaborense (strain DSM 12168 / CIP 105900 / DD5/3)</name>
    <dbReference type="NCBI Taxonomy" id="906968"/>
    <lineage>
        <taxon>Bacteria</taxon>
        <taxon>Pseudomonadati</taxon>
        <taxon>Spirochaetota</taxon>
        <taxon>Spirochaetia</taxon>
        <taxon>Spirochaetales</taxon>
        <taxon>Treponemataceae</taxon>
        <taxon>Treponema</taxon>
    </lineage>
</organism>
<dbReference type="Gene3D" id="3.10.450.620">
    <property type="entry name" value="JHP933, nucleotidyltransferase-like core domain"/>
    <property type="match status" value="1"/>
</dbReference>
<keyword evidence="2" id="KW-1185">Reference proteome</keyword>
<evidence type="ECO:0000313" key="1">
    <source>
        <dbReference type="EMBL" id="AEE17225.1"/>
    </source>
</evidence>
<reference evidence="2" key="1">
    <citation type="submission" date="2011-04" db="EMBL/GenBank/DDBJ databases">
        <title>The complete genome of Treponema brennaborense DSM 12168.</title>
        <authorList>
            <person name="Lucas S."/>
            <person name="Han J."/>
            <person name="Lapidus A."/>
            <person name="Bruce D."/>
            <person name="Goodwin L."/>
            <person name="Pitluck S."/>
            <person name="Peters L."/>
            <person name="Kyrpides N."/>
            <person name="Mavromatis K."/>
            <person name="Ivanova N."/>
            <person name="Mikhailova N."/>
            <person name="Pagani I."/>
            <person name="Teshima H."/>
            <person name="Detter J.C."/>
            <person name="Tapia R."/>
            <person name="Han C."/>
            <person name="Land M."/>
            <person name="Hauser L."/>
            <person name="Markowitz V."/>
            <person name="Cheng J.-F."/>
            <person name="Hugenholtz P."/>
            <person name="Woyke T."/>
            <person name="Wu D."/>
            <person name="Gronow S."/>
            <person name="Wellnitz S."/>
            <person name="Brambilla E."/>
            <person name="Klenk H.-P."/>
            <person name="Eisen J.A."/>
        </authorList>
    </citation>
    <scope>NUCLEOTIDE SEQUENCE [LARGE SCALE GENOMIC DNA]</scope>
    <source>
        <strain evidence="2">DSM 12168 / CIP 105900 / DD5/3</strain>
    </source>
</reference>
<accession>F4LIK0</accession>
<dbReference type="KEGG" id="tbe:Trebr_1805"/>
<dbReference type="Pfam" id="PF08843">
    <property type="entry name" value="AbiEii"/>
    <property type="match status" value="1"/>
</dbReference>